<evidence type="ECO:0000313" key="2">
    <source>
        <dbReference type="EMBL" id="TLV00709.1"/>
    </source>
</evidence>
<keyword evidence="1" id="KW-0472">Membrane</keyword>
<feature type="transmembrane region" description="Helical" evidence="1">
    <location>
        <begin position="12"/>
        <end position="37"/>
    </location>
</feature>
<feature type="transmembrane region" description="Helical" evidence="1">
    <location>
        <begin position="58"/>
        <end position="77"/>
    </location>
</feature>
<organism evidence="2 3">
    <name type="scientific">Dyadobacter luticola</name>
    <dbReference type="NCBI Taxonomy" id="1979387"/>
    <lineage>
        <taxon>Bacteria</taxon>
        <taxon>Pseudomonadati</taxon>
        <taxon>Bacteroidota</taxon>
        <taxon>Cytophagia</taxon>
        <taxon>Cytophagales</taxon>
        <taxon>Spirosomataceae</taxon>
        <taxon>Dyadobacter</taxon>
    </lineage>
</organism>
<dbReference type="RefSeq" id="WP_138366083.1">
    <property type="nucleotide sequence ID" value="NZ_VCEJ01000004.1"/>
</dbReference>
<gene>
    <name evidence="2" type="ORF">FEN17_14595</name>
</gene>
<evidence type="ECO:0008006" key="4">
    <source>
        <dbReference type="Google" id="ProtNLM"/>
    </source>
</evidence>
<sequence>MKTIDALPLIRIVGMTLYFFIAAQGAFYHFGFGKALFQISPESFIELRKAVDPIVRPRFKGVYFSALGVLFLWVVLLDKSAGFWSYGPVLFAFLLLVTDMVLIVKFSEPINELINSDLLNTQTGYVNARAEWLKFILIRGCISMTGFFLLLLQMIFQPR</sequence>
<dbReference type="AlphaFoldDB" id="A0A5R9KX71"/>
<keyword evidence="1" id="KW-0812">Transmembrane</keyword>
<reference evidence="2 3" key="1">
    <citation type="submission" date="2019-05" db="EMBL/GenBank/DDBJ databases">
        <authorList>
            <person name="Qu J.-H."/>
        </authorList>
    </citation>
    <scope>NUCLEOTIDE SEQUENCE [LARGE SCALE GENOMIC DNA]</scope>
    <source>
        <strain evidence="2 3">T17</strain>
    </source>
</reference>
<protein>
    <recommendedName>
        <fullName evidence="4">DUF1772 domain-containing protein</fullName>
    </recommendedName>
</protein>
<keyword evidence="3" id="KW-1185">Reference proteome</keyword>
<keyword evidence="1" id="KW-1133">Transmembrane helix</keyword>
<feature type="transmembrane region" description="Helical" evidence="1">
    <location>
        <begin position="83"/>
        <end position="104"/>
    </location>
</feature>
<comment type="caution">
    <text evidence="2">The sequence shown here is derived from an EMBL/GenBank/DDBJ whole genome shotgun (WGS) entry which is preliminary data.</text>
</comment>
<dbReference type="Proteomes" id="UP000306402">
    <property type="component" value="Unassembled WGS sequence"/>
</dbReference>
<evidence type="ECO:0000313" key="3">
    <source>
        <dbReference type="Proteomes" id="UP000306402"/>
    </source>
</evidence>
<proteinExistence type="predicted"/>
<evidence type="ECO:0000256" key="1">
    <source>
        <dbReference type="SAM" id="Phobius"/>
    </source>
</evidence>
<accession>A0A5R9KX71</accession>
<dbReference type="EMBL" id="VCEJ01000004">
    <property type="protein sequence ID" value="TLV00709.1"/>
    <property type="molecule type" value="Genomic_DNA"/>
</dbReference>
<name>A0A5R9KX71_9BACT</name>
<feature type="transmembrane region" description="Helical" evidence="1">
    <location>
        <begin position="136"/>
        <end position="156"/>
    </location>
</feature>
<dbReference type="OrthoDB" id="952924at2"/>